<dbReference type="OrthoDB" id="1741825at2759"/>
<dbReference type="SUPFAM" id="SSF52047">
    <property type="entry name" value="RNI-like"/>
    <property type="match status" value="1"/>
</dbReference>
<gene>
    <name evidence="1" type="ORF">FRX31_015368</name>
</gene>
<dbReference type="Proteomes" id="UP000554482">
    <property type="component" value="Unassembled WGS sequence"/>
</dbReference>
<reference evidence="1 2" key="1">
    <citation type="submission" date="2020-06" db="EMBL/GenBank/DDBJ databases">
        <title>Transcriptomic and genomic resources for Thalictrum thalictroides and T. hernandezii: Facilitating candidate gene discovery in an emerging model plant lineage.</title>
        <authorList>
            <person name="Arias T."/>
            <person name="Riano-Pachon D.M."/>
            <person name="Di Stilio V.S."/>
        </authorList>
    </citation>
    <scope>NUCLEOTIDE SEQUENCE [LARGE SCALE GENOMIC DNA]</scope>
    <source>
        <strain evidence="2">cv. WT478/WT964</strain>
        <tissue evidence="1">Leaves</tissue>
    </source>
</reference>
<dbReference type="AlphaFoldDB" id="A0A7J6WDR0"/>
<keyword evidence="2" id="KW-1185">Reference proteome</keyword>
<evidence type="ECO:0000313" key="2">
    <source>
        <dbReference type="Proteomes" id="UP000554482"/>
    </source>
</evidence>
<comment type="caution">
    <text evidence="1">The sequence shown here is derived from an EMBL/GenBank/DDBJ whole genome shotgun (WGS) entry which is preliminary data.</text>
</comment>
<protein>
    <submittedName>
        <fullName evidence="1">Uncharacterized protein</fullName>
    </submittedName>
</protein>
<dbReference type="InterPro" id="IPR032675">
    <property type="entry name" value="LRR_dom_sf"/>
</dbReference>
<accession>A0A7J6WDR0</accession>
<dbReference type="Gene3D" id="3.80.10.10">
    <property type="entry name" value="Ribonuclease Inhibitor"/>
    <property type="match status" value="1"/>
</dbReference>
<dbReference type="EMBL" id="JABWDY010017905">
    <property type="protein sequence ID" value="KAF5195047.1"/>
    <property type="molecule type" value="Genomic_DNA"/>
</dbReference>
<evidence type="ECO:0000313" key="1">
    <source>
        <dbReference type="EMBL" id="KAF5195047.1"/>
    </source>
</evidence>
<sequence>MPHTYAAEQEERRMSDLSDWASSVTSAADNQQRGLVLETGKLRLRRNHSFEQGSYFEFEELAKEALNRCKDLEEFSIELFFENNPFLEEIVLICCCFSEETFYAVANNMPELLSLTLVGIRITNDGLEAILDGCQCATIGVS</sequence>
<proteinExistence type="predicted"/>
<organism evidence="1 2">
    <name type="scientific">Thalictrum thalictroides</name>
    <name type="common">Rue-anemone</name>
    <name type="synonym">Anemone thalictroides</name>
    <dbReference type="NCBI Taxonomy" id="46969"/>
    <lineage>
        <taxon>Eukaryota</taxon>
        <taxon>Viridiplantae</taxon>
        <taxon>Streptophyta</taxon>
        <taxon>Embryophyta</taxon>
        <taxon>Tracheophyta</taxon>
        <taxon>Spermatophyta</taxon>
        <taxon>Magnoliopsida</taxon>
        <taxon>Ranunculales</taxon>
        <taxon>Ranunculaceae</taxon>
        <taxon>Thalictroideae</taxon>
        <taxon>Thalictrum</taxon>
    </lineage>
</organism>
<name>A0A7J6WDR0_THATH</name>